<dbReference type="Pfam" id="PF00296">
    <property type="entry name" value="Bac_luciferase"/>
    <property type="match status" value="1"/>
</dbReference>
<evidence type="ECO:0000313" key="6">
    <source>
        <dbReference type="EMBL" id="AWW42909.1"/>
    </source>
</evidence>
<evidence type="ECO:0000259" key="5">
    <source>
        <dbReference type="Pfam" id="PF00296"/>
    </source>
</evidence>
<dbReference type="SUPFAM" id="SSF51679">
    <property type="entry name" value="Bacterial luciferase-like"/>
    <property type="match status" value="1"/>
</dbReference>
<evidence type="ECO:0000313" key="7">
    <source>
        <dbReference type="Proteomes" id="UP000249616"/>
    </source>
</evidence>
<dbReference type="Proteomes" id="UP000249616">
    <property type="component" value="Chromosome"/>
</dbReference>
<dbReference type="InterPro" id="IPR050172">
    <property type="entry name" value="SsuD_RutA_monooxygenase"/>
</dbReference>
<dbReference type="Gene3D" id="3.20.20.30">
    <property type="entry name" value="Luciferase-like domain"/>
    <property type="match status" value="1"/>
</dbReference>
<dbReference type="GO" id="GO:0046306">
    <property type="term" value="P:alkanesulfonate catabolic process"/>
    <property type="evidence" value="ECO:0007669"/>
    <property type="project" value="TreeGrafter"/>
</dbReference>
<dbReference type="GO" id="GO:0008726">
    <property type="term" value="F:alkanesulfonate monooxygenase activity"/>
    <property type="evidence" value="ECO:0007669"/>
    <property type="project" value="TreeGrafter"/>
</dbReference>
<dbReference type="AlphaFoldDB" id="A0A2Z4JCR0"/>
<dbReference type="InterPro" id="IPR036661">
    <property type="entry name" value="Luciferase-like_sf"/>
</dbReference>
<dbReference type="PANTHER" id="PTHR42847">
    <property type="entry name" value="ALKANESULFONATE MONOOXYGENASE"/>
    <property type="match status" value="1"/>
</dbReference>
<gene>
    <name evidence="6" type="ORF">DN051_37245</name>
</gene>
<proteinExistence type="predicted"/>
<sequence length="284" mass="29770">MKIGVGLPNQTRDIAPRLIPQWARSAEEAGFSTLASVGRLAFPGVMDTVSLAVAAGVTSRIGLISTILIAPVWPPVLLAKELAGIDGVSGGRLTLGVGLGGSPDDFVVEGIGRQGAGDRLDHDLEIYRRVWRGDPVGGGVNPAVPAGTREIPVLFGGAVTATFRRVALSGDGYIGASMPTMMVEPMFTRVKSAWRDAGRPGSPRLVALAYYAITDPEKGRSNILDFSSAAGQDQAQALAAGVRPGRDAVRAAVREFEDIGTDELIFIPALDNLEELTQLAECVL</sequence>
<name>A0A2Z4JCR0_9ACTN</name>
<dbReference type="EMBL" id="CP030073">
    <property type="protein sequence ID" value="AWW42909.1"/>
    <property type="molecule type" value="Genomic_DNA"/>
</dbReference>
<keyword evidence="2" id="KW-0288">FMN</keyword>
<keyword evidence="7" id="KW-1185">Reference proteome</keyword>
<reference evidence="6 7" key="1">
    <citation type="journal article" date="2019" name="Int. J. Syst. Evol. Microbiol.">
        <title>Streptomyces cadmiisoli sp. nov., a novel actinomycete isolated from cadmium-contaminated soil.</title>
        <authorList>
            <person name="Li K."/>
            <person name="Tang X."/>
            <person name="Zhao J."/>
            <person name="Guo Y."/>
            <person name="Tang Y."/>
            <person name="Gao J."/>
        </authorList>
    </citation>
    <scope>NUCLEOTIDE SEQUENCE [LARGE SCALE GENOMIC DNA]</scope>
    <source>
        <strain evidence="6 7">ZFG47</strain>
    </source>
</reference>
<keyword evidence="4" id="KW-0503">Monooxygenase</keyword>
<keyword evidence="3" id="KW-0560">Oxidoreductase</keyword>
<feature type="domain" description="Luciferase-like" evidence="5">
    <location>
        <begin position="14"/>
        <end position="240"/>
    </location>
</feature>
<accession>A0A2Z4JCR0</accession>
<evidence type="ECO:0000256" key="4">
    <source>
        <dbReference type="ARBA" id="ARBA00023033"/>
    </source>
</evidence>
<dbReference type="PANTHER" id="PTHR42847:SF4">
    <property type="entry name" value="ALKANESULFONATE MONOOXYGENASE-RELATED"/>
    <property type="match status" value="1"/>
</dbReference>
<evidence type="ECO:0000256" key="3">
    <source>
        <dbReference type="ARBA" id="ARBA00023002"/>
    </source>
</evidence>
<evidence type="ECO:0000256" key="2">
    <source>
        <dbReference type="ARBA" id="ARBA00022643"/>
    </source>
</evidence>
<protein>
    <submittedName>
        <fullName evidence="6">LLM class flavin-dependent oxidoreductase</fullName>
    </submittedName>
</protein>
<evidence type="ECO:0000256" key="1">
    <source>
        <dbReference type="ARBA" id="ARBA00022630"/>
    </source>
</evidence>
<organism evidence="6 7">
    <name type="scientific">Streptomyces cadmiisoli</name>
    <dbReference type="NCBI Taxonomy" id="2184053"/>
    <lineage>
        <taxon>Bacteria</taxon>
        <taxon>Bacillati</taxon>
        <taxon>Actinomycetota</taxon>
        <taxon>Actinomycetes</taxon>
        <taxon>Kitasatosporales</taxon>
        <taxon>Streptomycetaceae</taxon>
        <taxon>Streptomyces</taxon>
        <taxon>Streptomyces aurantiacus group</taxon>
    </lineage>
</organism>
<dbReference type="InterPro" id="IPR011251">
    <property type="entry name" value="Luciferase-like_dom"/>
</dbReference>
<dbReference type="KEGG" id="scad:DN051_37245"/>
<keyword evidence="1" id="KW-0285">Flavoprotein</keyword>
<dbReference type="RefSeq" id="WP_112442747.1">
    <property type="nucleotide sequence ID" value="NZ_CP030073.1"/>
</dbReference>